<keyword evidence="4 6" id="KW-0067">ATP-binding</keyword>
<keyword evidence="2" id="KW-0436">Ligase</keyword>
<sequence length="661" mass="68439">MSAPRPTPFRRLLVANRGEIALRVMRTARAMGLETVAVYSQADRDAAHVRAADFAVAIGPATPRESYLNIAAILSAAAVSGAEAIHPGYGFLSENPDFAEACAAAGLVFVGPSAAAIRAMGDKASAKAAMTAAGVPCVPGHDGTDQSEAALTAAARDVGFPLMIKAVAGGGGRGMRLVEAAADFPAALASARSEAMAGFGDDRVLLERAILRPRHVEIQVFGDRFGAAVHMGERDCSVQRRHQKVLEEAPSPAVTPALREAMGAASVAAAKAIGYEGAGTLEFLLDEAGGFHFMEMNTRLQVEHPVTEAITGLDLVEWQLRVAMGEPLPLTQSDIRLTGHAIEARLCAEDPEAGFLPQTGRVALWSAPTGLRVETALETGTEISPHYDSMAAKLIASGPTREAARLALIAGLERTAVPGLATNRGFLVRALAHPDFASGEARTDFCPRLGAALTDPDPDAAEALAPAAALLVLLTAAPLPAEGFRAHPLAHGFAAPIRFAMGGATREAAIARDRATGDWSVTLGDAAPEPVAVVSLTPGAAALRWRGRTARLAWARDGERIWISAGSVDLALTDLAHAPAKTAEDGADDGVLRASMTGQVAAVHAAPGETVAPNAPLVTLEAMKMEHVQRLRGGGQVAEMLVSKGDQVSAGQVLARLAPQA</sequence>
<dbReference type="SMART" id="SM00878">
    <property type="entry name" value="Biotin_carb_C"/>
    <property type="match status" value="1"/>
</dbReference>
<dbReference type="FunFam" id="3.30.1490.20:FF:000003">
    <property type="entry name" value="acetyl-CoA carboxylase isoform X1"/>
    <property type="match status" value="1"/>
</dbReference>
<evidence type="ECO:0000313" key="11">
    <source>
        <dbReference type="Proteomes" id="UP000199118"/>
    </source>
</evidence>
<dbReference type="InterPro" id="IPR005482">
    <property type="entry name" value="Biotin_COase_C"/>
</dbReference>
<dbReference type="SUPFAM" id="SSF56059">
    <property type="entry name" value="Glutathione synthetase ATP-binding domain-like"/>
    <property type="match status" value="1"/>
</dbReference>
<dbReference type="PROSITE" id="PS50968">
    <property type="entry name" value="BIOTINYL_LIPOYL"/>
    <property type="match status" value="1"/>
</dbReference>
<dbReference type="InterPro" id="IPR050856">
    <property type="entry name" value="Biotin_carboxylase_complex"/>
</dbReference>
<proteinExistence type="predicted"/>
<evidence type="ECO:0000256" key="6">
    <source>
        <dbReference type="PROSITE-ProRule" id="PRU00409"/>
    </source>
</evidence>
<dbReference type="InterPro" id="IPR000089">
    <property type="entry name" value="Biotin_lipoyl"/>
</dbReference>
<dbReference type="FunFam" id="3.40.50.20:FF:000010">
    <property type="entry name" value="Propionyl-CoA carboxylase subunit alpha"/>
    <property type="match status" value="1"/>
</dbReference>
<evidence type="ECO:0000259" key="7">
    <source>
        <dbReference type="PROSITE" id="PS50968"/>
    </source>
</evidence>
<dbReference type="STRING" id="356660.SAMN05444336_104174"/>
<dbReference type="EMBL" id="FNMZ01000004">
    <property type="protein sequence ID" value="SDX28532.1"/>
    <property type="molecule type" value="Genomic_DNA"/>
</dbReference>
<keyword evidence="5" id="KW-0092">Biotin</keyword>
<feature type="domain" description="Biotin carboxylation" evidence="9">
    <location>
        <begin position="8"/>
        <end position="451"/>
    </location>
</feature>
<dbReference type="RefSeq" id="WP_092682423.1">
    <property type="nucleotide sequence ID" value="NZ_FNMZ01000004.1"/>
</dbReference>
<evidence type="ECO:0000256" key="2">
    <source>
        <dbReference type="ARBA" id="ARBA00022598"/>
    </source>
</evidence>
<dbReference type="SUPFAM" id="SSF51246">
    <property type="entry name" value="Rudiment single hybrid motif"/>
    <property type="match status" value="1"/>
</dbReference>
<dbReference type="FunFam" id="3.30.470.20:FF:000028">
    <property type="entry name" value="Methylcrotonoyl-CoA carboxylase subunit alpha, mitochondrial"/>
    <property type="match status" value="1"/>
</dbReference>
<dbReference type="PROSITE" id="PS50979">
    <property type="entry name" value="BC"/>
    <property type="match status" value="1"/>
</dbReference>
<dbReference type="Gene3D" id="2.40.50.100">
    <property type="match status" value="1"/>
</dbReference>
<dbReference type="GO" id="GO:0005524">
    <property type="term" value="F:ATP binding"/>
    <property type="evidence" value="ECO:0007669"/>
    <property type="project" value="UniProtKB-UniRule"/>
</dbReference>
<dbReference type="InterPro" id="IPR011761">
    <property type="entry name" value="ATP-grasp"/>
</dbReference>
<dbReference type="Pfam" id="PF02786">
    <property type="entry name" value="CPSase_L_D2"/>
    <property type="match status" value="1"/>
</dbReference>
<dbReference type="InterPro" id="IPR005479">
    <property type="entry name" value="CPAse_ATP-bd"/>
</dbReference>
<dbReference type="OrthoDB" id="9763189at2"/>
<dbReference type="NCBIfam" id="NF006367">
    <property type="entry name" value="PRK08591.1"/>
    <property type="match status" value="1"/>
</dbReference>
<keyword evidence="11" id="KW-1185">Reference proteome</keyword>
<comment type="cofactor">
    <cofactor evidence="1">
        <name>biotin</name>
        <dbReference type="ChEBI" id="CHEBI:57586"/>
    </cofactor>
</comment>
<dbReference type="PANTHER" id="PTHR18866">
    <property type="entry name" value="CARBOXYLASE:PYRUVATE/ACETYL-COA/PROPIONYL-COA CARBOXYLASE"/>
    <property type="match status" value="1"/>
</dbReference>
<gene>
    <name evidence="10" type="ORF">SAMN05444336_104174</name>
</gene>
<dbReference type="InterPro" id="IPR011053">
    <property type="entry name" value="Single_hybrid_motif"/>
</dbReference>
<reference evidence="10 11" key="1">
    <citation type="submission" date="2016-10" db="EMBL/GenBank/DDBJ databases">
        <authorList>
            <person name="de Groot N.N."/>
        </authorList>
    </citation>
    <scope>NUCLEOTIDE SEQUENCE [LARGE SCALE GENOMIC DNA]</scope>
    <source>
        <strain evidence="10 11">DSM 17890</strain>
    </source>
</reference>
<dbReference type="InterPro" id="IPR005481">
    <property type="entry name" value="BC-like_N"/>
</dbReference>
<protein>
    <submittedName>
        <fullName evidence="10">Geranyl-CoA carboxylase alpha subunit</fullName>
    </submittedName>
</protein>
<evidence type="ECO:0000313" key="10">
    <source>
        <dbReference type="EMBL" id="SDX28532.1"/>
    </source>
</evidence>
<dbReference type="Pfam" id="PF02785">
    <property type="entry name" value="Biotin_carb_C"/>
    <property type="match status" value="1"/>
</dbReference>
<evidence type="ECO:0000256" key="4">
    <source>
        <dbReference type="ARBA" id="ARBA00022840"/>
    </source>
</evidence>
<dbReference type="PANTHER" id="PTHR18866:SF33">
    <property type="entry name" value="METHYLCROTONOYL-COA CARBOXYLASE SUBUNIT ALPHA, MITOCHONDRIAL-RELATED"/>
    <property type="match status" value="1"/>
</dbReference>
<dbReference type="GO" id="GO:0046872">
    <property type="term" value="F:metal ion binding"/>
    <property type="evidence" value="ECO:0007669"/>
    <property type="project" value="InterPro"/>
</dbReference>
<dbReference type="InterPro" id="IPR016185">
    <property type="entry name" value="PreATP-grasp_dom_sf"/>
</dbReference>
<dbReference type="AlphaFoldDB" id="A0A1H3AFQ0"/>
<dbReference type="CDD" id="cd06850">
    <property type="entry name" value="biotinyl_domain"/>
    <property type="match status" value="1"/>
</dbReference>
<dbReference type="InterPro" id="IPR011764">
    <property type="entry name" value="Biotin_carboxylation_dom"/>
</dbReference>
<name>A0A1H3AFQ0_9RHOB</name>
<evidence type="ECO:0000256" key="3">
    <source>
        <dbReference type="ARBA" id="ARBA00022741"/>
    </source>
</evidence>
<dbReference type="PROSITE" id="PS00867">
    <property type="entry name" value="CPSASE_2"/>
    <property type="match status" value="1"/>
</dbReference>
<evidence type="ECO:0000256" key="1">
    <source>
        <dbReference type="ARBA" id="ARBA00001953"/>
    </source>
</evidence>
<dbReference type="SUPFAM" id="SSF52440">
    <property type="entry name" value="PreATP-grasp domain"/>
    <property type="match status" value="1"/>
</dbReference>
<feature type="domain" description="Lipoyl-binding" evidence="7">
    <location>
        <begin position="582"/>
        <end position="658"/>
    </location>
</feature>
<dbReference type="Pfam" id="PF00289">
    <property type="entry name" value="Biotin_carb_N"/>
    <property type="match status" value="1"/>
</dbReference>
<evidence type="ECO:0000259" key="8">
    <source>
        <dbReference type="PROSITE" id="PS50975"/>
    </source>
</evidence>
<dbReference type="Gene3D" id="3.30.470.20">
    <property type="entry name" value="ATP-grasp fold, B domain"/>
    <property type="match status" value="1"/>
</dbReference>
<dbReference type="Pfam" id="PF00364">
    <property type="entry name" value="Biotin_lipoyl"/>
    <property type="match status" value="1"/>
</dbReference>
<evidence type="ECO:0000256" key="5">
    <source>
        <dbReference type="ARBA" id="ARBA00023267"/>
    </source>
</evidence>
<dbReference type="InterPro" id="IPR011054">
    <property type="entry name" value="Rudment_hybrid_motif"/>
</dbReference>
<dbReference type="SUPFAM" id="SSF51230">
    <property type="entry name" value="Single hybrid motif"/>
    <property type="match status" value="1"/>
</dbReference>
<dbReference type="GO" id="GO:0016874">
    <property type="term" value="F:ligase activity"/>
    <property type="evidence" value="ECO:0007669"/>
    <property type="project" value="UniProtKB-KW"/>
</dbReference>
<dbReference type="PROSITE" id="PS50975">
    <property type="entry name" value="ATP_GRASP"/>
    <property type="match status" value="1"/>
</dbReference>
<keyword evidence="3 6" id="KW-0547">Nucleotide-binding</keyword>
<dbReference type="Proteomes" id="UP000199118">
    <property type="component" value="Unassembled WGS sequence"/>
</dbReference>
<accession>A0A1H3AFQ0</accession>
<organism evidence="10 11">
    <name type="scientific">Albimonas donghaensis</name>
    <dbReference type="NCBI Taxonomy" id="356660"/>
    <lineage>
        <taxon>Bacteria</taxon>
        <taxon>Pseudomonadati</taxon>
        <taxon>Pseudomonadota</taxon>
        <taxon>Alphaproteobacteria</taxon>
        <taxon>Rhodobacterales</taxon>
        <taxon>Paracoccaceae</taxon>
        <taxon>Albimonas</taxon>
    </lineage>
</organism>
<feature type="domain" description="ATP-grasp" evidence="8">
    <location>
        <begin position="127"/>
        <end position="324"/>
    </location>
</feature>
<evidence type="ECO:0000259" key="9">
    <source>
        <dbReference type="PROSITE" id="PS50979"/>
    </source>
</evidence>